<dbReference type="GO" id="GO:0070475">
    <property type="term" value="P:rRNA base methylation"/>
    <property type="evidence" value="ECO:0007669"/>
    <property type="project" value="UniProtKB-UniRule"/>
</dbReference>
<dbReference type="AlphaFoldDB" id="A0A2H0YVS1"/>
<evidence type="ECO:0000256" key="4">
    <source>
        <dbReference type="ARBA" id="ARBA00022679"/>
    </source>
</evidence>
<dbReference type="Pfam" id="PF01795">
    <property type="entry name" value="Methyltransf_5"/>
    <property type="match status" value="1"/>
</dbReference>
<keyword evidence="4 6" id="KW-0808">Transferase</keyword>
<comment type="caution">
    <text evidence="7">The sequence shown here is derived from an EMBL/GenBank/DDBJ whole genome shotgun (WGS) entry which is preliminary data.</text>
</comment>
<dbReference type="PIRSF" id="PIRSF004486">
    <property type="entry name" value="MraW"/>
    <property type="match status" value="1"/>
</dbReference>
<evidence type="ECO:0000256" key="6">
    <source>
        <dbReference type="HAMAP-Rule" id="MF_01007"/>
    </source>
</evidence>
<dbReference type="InterPro" id="IPR023397">
    <property type="entry name" value="SAM-dep_MeTrfase_MraW_recog"/>
</dbReference>
<sequence>MNIKGERPVEKNPLHLPVLLNEVIQYLAPRPNQNFIDATVGGGGHAERILELTAPQGILLGFDLDPQALVIAEQRLEKFKERVKLFQANFTEIKEIIYGKSEIHKFNGFLLDLGISSYQLGSESRGFSFQTAGLLDMRFGPTVNNLTAAVILNEWPEGKIKKIFQDFGEERYSQEIAKEITTARKKEKFHNTKQLVEIIESVYQNKPKPHKIHPATKIFQALRIAVNGELDNLRKVLPQALELLQPKGRLAAISFHSLEDRIVKQFFQREAKDCLCPPEFPVCRCGHQKQLRILTKKVIKPSREEIKQNYRARSAKLRAAEKLSN</sequence>
<comment type="function">
    <text evidence="6">Specifically methylates the N4 position of cytidine in position 1402 (C1402) of 16S rRNA.</text>
</comment>
<dbReference type="PANTHER" id="PTHR11265:SF0">
    <property type="entry name" value="12S RRNA N4-METHYLCYTIDINE METHYLTRANSFERASE"/>
    <property type="match status" value="1"/>
</dbReference>
<evidence type="ECO:0000256" key="3">
    <source>
        <dbReference type="ARBA" id="ARBA00022603"/>
    </source>
</evidence>
<dbReference type="Gene3D" id="1.10.150.170">
    <property type="entry name" value="Putative methyltransferase TM0872, insert domain"/>
    <property type="match status" value="1"/>
</dbReference>
<dbReference type="Gene3D" id="3.40.50.150">
    <property type="entry name" value="Vaccinia Virus protein VP39"/>
    <property type="match status" value="1"/>
</dbReference>
<evidence type="ECO:0000256" key="1">
    <source>
        <dbReference type="ARBA" id="ARBA00010396"/>
    </source>
</evidence>
<dbReference type="NCBIfam" id="TIGR00006">
    <property type="entry name" value="16S rRNA (cytosine(1402)-N(4))-methyltransferase RsmH"/>
    <property type="match status" value="1"/>
</dbReference>
<accession>A0A2H0YVS1</accession>
<evidence type="ECO:0000256" key="5">
    <source>
        <dbReference type="ARBA" id="ARBA00022691"/>
    </source>
</evidence>
<reference evidence="7 8" key="1">
    <citation type="submission" date="2017-09" db="EMBL/GenBank/DDBJ databases">
        <title>Depth-based differentiation of microbial function through sediment-hosted aquifers and enrichment of novel symbionts in the deep terrestrial subsurface.</title>
        <authorList>
            <person name="Probst A.J."/>
            <person name="Ladd B."/>
            <person name="Jarett J.K."/>
            <person name="Geller-Mcgrath D.E."/>
            <person name="Sieber C.M."/>
            <person name="Emerson J.B."/>
            <person name="Anantharaman K."/>
            <person name="Thomas B.C."/>
            <person name="Malmstrom R."/>
            <person name="Stieglmeier M."/>
            <person name="Klingl A."/>
            <person name="Woyke T."/>
            <person name="Ryan C.M."/>
            <person name="Banfield J.F."/>
        </authorList>
    </citation>
    <scope>NUCLEOTIDE SEQUENCE [LARGE SCALE GENOMIC DNA]</scope>
    <source>
        <strain evidence="7">CG08_land_8_20_14_0_20_40_16</strain>
    </source>
</reference>
<keyword evidence="2 6" id="KW-0698">rRNA processing</keyword>
<dbReference type="EMBL" id="PEXU01000033">
    <property type="protein sequence ID" value="PIS42591.1"/>
    <property type="molecule type" value="Genomic_DNA"/>
</dbReference>
<comment type="similarity">
    <text evidence="1 6">Belongs to the methyltransferase superfamily. RsmH family.</text>
</comment>
<keyword evidence="3 6" id="KW-0489">Methyltransferase</keyword>
<dbReference type="Proteomes" id="UP000231542">
    <property type="component" value="Unassembled WGS sequence"/>
</dbReference>
<feature type="binding site" evidence="6">
    <location>
        <position position="63"/>
    </location>
    <ligand>
        <name>S-adenosyl-L-methionine</name>
        <dbReference type="ChEBI" id="CHEBI:59789"/>
    </ligand>
</feature>
<name>A0A2H0YVS1_9BACT</name>
<dbReference type="GO" id="GO:0005737">
    <property type="term" value="C:cytoplasm"/>
    <property type="evidence" value="ECO:0007669"/>
    <property type="project" value="UniProtKB-SubCell"/>
</dbReference>
<comment type="catalytic activity">
    <reaction evidence="6">
        <text>cytidine(1402) in 16S rRNA + S-adenosyl-L-methionine = N(4)-methylcytidine(1402) in 16S rRNA + S-adenosyl-L-homocysteine + H(+)</text>
        <dbReference type="Rhea" id="RHEA:42928"/>
        <dbReference type="Rhea" id="RHEA-COMP:10286"/>
        <dbReference type="Rhea" id="RHEA-COMP:10287"/>
        <dbReference type="ChEBI" id="CHEBI:15378"/>
        <dbReference type="ChEBI" id="CHEBI:57856"/>
        <dbReference type="ChEBI" id="CHEBI:59789"/>
        <dbReference type="ChEBI" id="CHEBI:74506"/>
        <dbReference type="ChEBI" id="CHEBI:82748"/>
        <dbReference type="EC" id="2.1.1.199"/>
    </reaction>
</comment>
<feature type="binding site" evidence="6">
    <location>
        <position position="90"/>
    </location>
    <ligand>
        <name>S-adenosyl-L-methionine</name>
        <dbReference type="ChEBI" id="CHEBI:59789"/>
    </ligand>
</feature>
<protein>
    <recommendedName>
        <fullName evidence="6">Ribosomal RNA small subunit methyltransferase H</fullName>
        <ecNumber evidence="6">2.1.1.199</ecNumber>
    </recommendedName>
    <alternativeName>
        <fullName evidence="6">16S rRNA m(4)C1402 methyltransferase</fullName>
    </alternativeName>
    <alternativeName>
        <fullName evidence="6">rRNA (cytosine-N(4)-)-methyltransferase RsmH</fullName>
    </alternativeName>
</protein>
<keyword evidence="5 6" id="KW-0949">S-adenosyl-L-methionine</keyword>
<organism evidence="7 8">
    <name type="scientific">Candidatus Kerfeldbacteria bacterium CG08_land_8_20_14_0_20_40_16</name>
    <dbReference type="NCBI Taxonomy" id="2014244"/>
    <lineage>
        <taxon>Bacteria</taxon>
        <taxon>Candidatus Kerfeldiibacteriota</taxon>
    </lineage>
</organism>
<dbReference type="SUPFAM" id="SSF53335">
    <property type="entry name" value="S-adenosyl-L-methionine-dependent methyltransferases"/>
    <property type="match status" value="1"/>
</dbReference>
<keyword evidence="6" id="KW-0963">Cytoplasm</keyword>
<evidence type="ECO:0000256" key="2">
    <source>
        <dbReference type="ARBA" id="ARBA00022552"/>
    </source>
</evidence>
<evidence type="ECO:0000313" key="8">
    <source>
        <dbReference type="Proteomes" id="UP000231542"/>
    </source>
</evidence>
<dbReference type="SUPFAM" id="SSF81799">
    <property type="entry name" value="Putative methyltransferase TM0872, insert domain"/>
    <property type="match status" value="1"/>
</dbReference>
<proteinExistence type="inferred from homology"/>
<feature type="binding site" evidence="6">
    <location>
        <position position="119"/>
    </location>
    <ligand>
        <name>S-adenosyl-L-methionine</name>
        <dbReference type="ChEBI" id="CHEBI:59789"/>
    </ligand>
</feature>
<dbReference type="InterPro" id="IPR029063">
    <property type="entry name" value="SAM-dependent_MTases_sf"/>
</dbReference>
<gene>
    <name evidence="6" type="primary">rsmH</name>
    <name evidence="7" type="ORF">COT24_02750</name>
</gene>
<dbReference type="GO" id="GO:0071424">
    <property type="term" value="F:rRNA (cytosine-N4-)-methyltransferase activity"/>
    <property type="evidence" value="ECO:0007669"/>
    <property type="project" value="UniProtKB-UniRule"/>
</dbReference>
<dbReference type="InterPro" id="IPR002903">
    <property type="entry name" value="RsmH"/>
</dbReference>
<feature type="binding site" evidence="6">
    <location>
        <begin position="43"/>
        <end position="45"/>
    </location>
    <ligand>
        <name>S-adenosyl-L-methionine</name>
        <dbReference type="ChEBI" id="CHEBI:59789"/>
    </ligand>
</feature>
<comment type="subcellular location">
    <subcellularLocation>
        <location evidence="6">Cytoplasm</location>
    </subcellularLocation>
</comment>
<dbReference type="HAMAP" id="MF_01007">
    <property type="entry name" value="16SrRNA_methyltr_H"/>
    <property type="match status" value="1"/>
</dbReference>
<dbReference type="PANTHER" id="PTHR11265">
    <property type="entry name" value="S-ADENOSYL-METHYLTRANSFERASE MRAW"/>
    <property type="match status" value="1"/>
</dbReference>
<evidence type="ECO:0000313" key="7">
    <source>
        <dbReference type="EMBL" id="PIS42591.1"/>
    </source>
</evidence>
<dbReference type="EC" id="2.1.1.199" evidence="6"/>
<feature type="binding site" evidence="6">
    <location>
        <position position="112"/>
    </location>
    <ligand>
        <name>S-adenosyl-L-methionine</name>
        <dbReference type="ChEBI" id="CHEBI:59789"/>
    </ligand>
</feature>